<keyword evidence="3" id="KW-1185">Reference proteome</keyword>
<evidence type="ECO:0000313" key="2">
    <source>
        <dbReference type="EMBL" id="CAH0395782.1"/>
    </source>
</evidence>
<dbReference type="Proteomes" id="UP001152759">
    <property type="component" value="Chromosome 9"/>
</dbReference>
<gene>
    <name evidence="2" type="ORF">BEMITA_LOCUS13926</name>
</gene>
<name>A0A9P0ALH7_BEMTA</name>
<evidence type="ECO:0000256" key="1">
    <source>
        <dbReference type="SAM" id="SignalP"/>
    </source>
</evidence>
<accession>A0A9P0ALH7</accession>
<feature type="signal peptide" evidence="1">
    <location>
        <begin position="1"/>
        <end position="26"/>
    </location>
</feature>
<evidence type="ECO:0000313" key="3">
    <source>
        <dbReference type="Proteomes" id="UP001152759"/>
    </source>
</evidence>
<keyword evidence="1" id="KW-0732">Signal</keyword>
<proteinExistence type="predicted"/>
<organism evidence="2 3">
    <name type="scientific">Bemisia tabaci</name>
    <name type="common">Sweetpotato whitefly</name>
    <name type="synonym">Aleurodes tabaci</name>
    <dbReference type="NCBI Taxonomy" id="7038"/>
    <lineage>
        <taxon>Eukaryota</taxon>
        <taxon>Metazoa</taxon>
        <taxon>Ecdysozoa</taxon>
        <taxon>Arthropoda</taxon>
        <taxon>Hexapoda</taxon>
        <taxon>Insecta</taxon>
        <taxon>Pterygota</taxon>
        <taxon>Neoptera</taxon>
        <taxon>Paraneoptera</taxon>
        <taxon>Hemiptera</taxon>
        <taxon>Sternorrhyncha</taxon>
        <taxon>Aleyrodoidea</taxon>
        <taxon>Aleyrodidae</taxon>
        <taxon>Aleyrodinae</taxon>
        <taxon>Bemisia</taxon>
    </lineage>
</organism>
<evidence type="ECO:0008006" key="4">
    <source>
        <dbReference type="Google" id="ProtNLM"/>
    </source>
</evidence>
<reference evidence="2" key="1">
    <citation type="submission" date="2021-12" db="EMBL/GenBank/DDBJ databases">
        <authorList>
            <person name="King R."/>
        </authorList>
    </citation>
    <scope>NUCLEOTIDE SEQUENCE</scope>
</reference>
<sequence>MNVRLWFFSSGFCVVLILRLAPLAESGVQSFIAGVAANEFWRKYVNDPMDARFTKNFGAELKVTMGDVVVTSVFPTSKTVMRPWHWFYTLWPAMAGPEGKPNIPAKMIRFLPTRKTLFVSVSPQLFNPAIKYQTRVLMNREKKAGHIGLVGVLIAYMMGQNQKLYFNPFFCSAKHYVEYLALGQVTGGRWWQPLYNRLSKRCPVRNLVTSEMLDGST</sequence>
<dbReference type="EMBL" id="OU963870">
    <property type="protein sequence ID" value="CAH0395782.1"/>
    <property type="molecule type" value="Genomic_DNA"/>
</dbReference>
<protein>
    <recommendedName>
        <fullName evidence="4">PiggyBac transposable element-derived protein domain-containing protein</fullName>
    </recommendedName>
</protein>
<dbReference type="AlphaFoldDB" id="A0A9P0ALH7"/>
<feature type="chain" id="PRO_5040141581" description="PiggyBac transposable element-derived protein domain-containing protein" evidence="1">
    <location>
        <begin position="27"/>
        <end position="217"/>
    </location>
</feature>